<dbReference type="InterPro" id="IPR029062">
    <property type="entry name" value="Class_I_gatase-like"/>
</dbReference>
<proteinExistence type="predicted"/>
<dbReference type="PANTHER" id="PTHR43235">
    <property type="entry name" value="GLUTAMINE AMIDOTRANSFERASE PB2B2.05-RELATED"/>
    <property type="match status" value="1"/>
</dbReference>
<dbReference type="Proteomes" id="UP000587462">
    <property type="component" value="Unassembled WGS sequence"/>
</dbReference>
<sequence>MRPRIGVTSRFREAIQSHSIHRGYVEQVARAGGLPVVIPCLAEELCEPYLSAVDGLLLTGGEDIDPAHCTGTTAQPGYPYQPGRDRFETRLARSALDRGLPTLGICRGAQILHTVTGNPLISHVPDVNQGLVAHRTSLTEPSRHCVTPVAGSKIADAYGEQPLKVTSYHHQGLGEPEQAPGGIGWRVTARSDDSLAEAIEREGPAWTVGVLWHPELPADPGDIEPDPLIAAFVSAVSAAAAP</sequence>
<dbReference type="PROSITE" id="PS51273">
    <property type="entry name" value="GATASE_TYPE_1"/>
    <property type="match status" value="1"/>
</dbReference>
<dbReference type="EMBL" id="JABBXF010000014">
    <property type="protein sequence ID" value="NVK77687.1"/>
    <property type="molecule type" value="Genomic_DNA"/>
</dbReference>
<dbReference type="PANTHER" id="PTHR43235:SF1">
    <property type="entry name" value="GLUTAMINE AMIDOTRANSFERASE PB2B2.05-RELATED"/>
    <property type="match status" value="1"/>
</dbReference>
<dbReference type="GO" id="GO:0006598">
    <property type="term" value="P:polyamine catabolic process"/>
    <property type="evidence" value="ECO:0007669"/>
    <property type="project" value="TreeGrafter"/>
</dbReference>
<dbReference type="InterPro" id="IPR044668">
    <property type="entry name" value="PuuD-like"/>
</dbReference>
<evidence type="ECO:0000313" key="2">
    <source>
        <dbReference type="Proteomes" id="UP000587462"/>
    </source>
</evidence>
<keyword evidence="2" id="KW-1185">Reference proteome</keyword>
<dbReference type="RefSeq" id="WP_171079489.1">
    <property type="nucleotide sequence ID" value="NZ_BNBU01000001.1"/>
</dbReference>
<keyword evidence="1" id="KW-0378">Hydrolase</keyword>
<dbReference type="Gene3D" id="3.40.50.880">
    <property type="match status" value="1"/>
</dbReference>
<evidence type="ECO:0000313" key="1">
    <source>
        <dbReference type="EMBL" id="NVK77687.1"/>
    </source>
</evidence>
<dbReference type="GO" id="GO:0005829">
    <property type="term" value="C:cytosol"/>
    <property type="evidence" value="ECO:0007669"/>
    <property type="project" value="TreeGrafter"/>
</dbReference>
<dbReference type="AlphaFoldDB" id="A0A7Y7E6Z3"/>
<dbReference type="InterPro" id="IPR011697">
    <property type="entry name" value="Peptidase_C26"/>
</dbReference>
<protein>
    <submittedName>
        <fullName evidence="1">Gamma-glutamyl-gamma-aminobutyrate hydrolase family protein</fullName>
    </submittedName>
</protein>
<accession>A0A7Y7E6Z3</accession>
<reference evidence="1 2" key="1">
    <citation type="submission" date="2020-04" db="EMBL/GenBank/DDBJ databases">
        <title>Draft Genome Sequence of Streptomyces morookaense DSM 40503, an 8-azaguanine-producing strain.</title>
        <authorList>
            <person name="Qi J."/>
            <person name="Gao J.-M."/>
        </authorList>
    </citation>
    <scope>NUCLEOTIDE SEQUENCE [LARGE SCALE GENOMIC DNA]</scope>
    <source>
        <strain evidence="1 2">DSM 40503</strain>
    </source>
</reference>
<comment type="caution">
    <text evidence="1">The sequence shown here is derived from an EMBL/GenBank/DDBJ whole genome shotgun (WGS) entry which is preliminary data.</text>
</comment>
<dbReference type="SUPFAM" id="SSF52317">
    <property type="entry name" value="Class I glutamine amidotransferase-like"/>
    <property type="match status" value="1"/>
</dbReference>
<name>A0A7Y7E6Z3_STRMO</name>
<organism evidence="1 2">
    <name type="scientific">Streptomyces morookaense</name>
    <name type="common">Streptoverticillium morookaense</name>
    <dbReference type="NCBI Taxonomy" id="1970"/>
    <lineage>
        <taxon>Bacteria</taxon>
        <taxon>Bacillati</taxon>
        <taxon>Actinomycetota</taxon>
        <taxon>Actinomycetes</taxon>
        <taxon>Kitasatosporales</taxon>
        <taxon>Streptomycetaceae</taxon>
        <taxon>Streptomyces</taxon>
    </lineage>
</organism>
<gene>
    <name evidence="1" type="ORF">HG542_08405</name>
</gene>
<dbReference type="Pfam" id="PF07722">
    <property type="entry name" value="Peptidase_C26"/>
    <property type="match status" value="1"/>
</dbReference>
<dbReference type="GO" id="GO:0033969">
    <property type="term" value="F:gamma-glutamyl-gamma-aminobutyrate hydrolase activity"/>
    <property type="evidence" value="ECO:0007669"/>
    <property type="project" value="TreeGrafter"/>
</dbReference>